<dbReference type="RefSeq" id="WP_066316531.1">
    <property type="nucleotide sequence ID" value="NZ_CANLSS010000025.1"/>
</dbReference>
<keyword evidence="1" id="KW-0732">Signal</keyword>
<evidence type="ECO:0008006" key="4">
    <source>
        <dbReference type="Google" id="ProtNLM"/>
    </source>
</evidence>
<comment type="caution">
    <text evidence="2">The sequence shown here is derived from an EMBL/GenBank/DDBJ whole genome shotgun (WGS) entry which is preliminary data.</text>
</comment>
<dbReference type="Proteomes" id="UP000076715">
    <property type="component" value="Unassembled WGS sequence"/>
</dbReference>
<dbReference type="PROSITE" id="PS51257">
    <property type="entry name" value="PROKAR_LIPOPROTEIN"/>
    <property type="match status" value="1"/>
</dbReference>
<evidence type="ECO:0000313" key="3">
    <source>
        <dbReference type="Proteomes" id="UP000076715"/>
    </source>
</evidence>
<feature type="signal peptide" evidence="1">
    <location>
        <begin position="1"/>
        <end position="22"/>
    </location>
</feature>
<feature type="chain" id="PRO_5007840986" description="Lipocalin-like domain-containing protein" evidence="1">
    <location>
        <begin position="23"/>
        <end position="151"/>
    </location>
</feature>
<dbReference type="AlphaFoldDB" id="A0A162Y8Y0"/>
<organism evidence="2 3">
    <name type="scientific">Aquimarina aggregata</name>
    <dbReference type="NCBI Taxonomy" id="1642818"/>
    <lineage>
        <taxon>Bacteria</taxon>
        <taxon>Pseudomonadati</taxon>
        <taxon>Bacteroidota</taxon>
        <taxon>Flavobacteriia</taxon>
        <taxon>Flavobacteriales</taxon>
        <taxon>Flavobacteriaceae</taxon>
        <taxon>Aquimarina</taxon>
    </lineage>
</organism>
<name>A0A162Y8Y0_9FLAO</name>
<proteinExistence type="predicted"/>
<evidence type="ECO:0000313" key="2">
    <source>
        <dbReference type="EMBL" id="KZS38991.1"/>
    </source>
</evidence>
<keyword evidence="3" id="KW-1185">Reference proteome</keyword>
<evidence type="ECO:0000256" key="1">
    <source>
        <dbReference type="SAM" id="SignalP"/>
    </source>
</evidence>
<gene>
    <name evidence="2" type="ORF">AWE51_10510</name>
</gene>
<dbReference type="EMBL" id="LQRT01000035">
    <property type="protein sequence ID" value="KZS38991.1"/>
    <property type="molecule type" value="Genomic_DNA"/>
</dbReference>
<protein>
    <recommendedName>
        <fullName evidence="4">Lipocalin-like domain-containing protein</fullName>
    </recommendedName>
</protein>
<reference evidence="2 3" key="1">
    <citation type="submission" date="2016-01" db="EMBL/GenBank/DDBJ databases">
        <title>The draft genome sequence of Aquimarina sp. RZW4-3-2.</title>
        <authorList>
            <person name="Wang Y."/>
        </authorList>
    </citation>
    <scope>NUCLEOTIDE SEQUENCE [LARGE SCALE GENOMIC DNA]</scope>
    <source>
        <strain evidence="2 3">RZW4-3-2</strain>
    </source>
</reference>
<sequence length="151" mass="16482">MKKVKPFLIIIFFLSITLQSCSSDDDEPIVNTSSFISYKLNDTLIEESDISVLSNNSIKLIEIKGTNNSIRLWLPVELKTGTYTIVSGETDDYTATLIDNSNNLTSVNESGTITLSSVVDNKIAGTFSFTGDLNNVAFSISEGKFSATSFK</sequence>
<accession>A0A162Y8Y0</accession>